<dbReference type="Proteomes" id="UP000075682">
    <property type="component" value="Unassembled WGS sequence"/>
</dbReference>
<evidence type="ECO:0000313" key="1">
    <source>
        <dbReference type="EMBL" id="KXV37656.1"/>
    </source>
</evidence>
<reference evidence="1 2" key="1">
    <citation type="submission" date="2015-06" db="EMBL/GenBank/DDBJ databases">
        <title>Improved classification and identification of acetic acid bacteria using matrix-assisted laser desorption/ionization time-of-flight mass spectrometry; Gluconobacter nephelii and Gluconobacter uchimurae are later heterotypic synonyms of Gluconobacter japonicus and Gluconobacter oxydans, respectively.</title>
        <authorList>
            <person name="Li L."/>
            <person name="Cleenwerck I."/>
            <person name="De Vuyst L."/>
            <person name="Vandamme P."/>
        </authorList>
    </citation>
    <scope>NUCLEOTIDE SEQUENCE [LARGE SCALE GENOMIC DNA]</scope>
    <source>
        <strain evidence="1 2">LMG 1356</strain>
    </source>
</reference>
<comment type="caution">
    <text evidence="1">The sequence shown here is derived from an EMBL/GenBank/DDBJ whole genome shotgun (WGS) entry which is preliminary data.</text>
</comment>
<protein>
    <submittedName>
        <fullName evidence="1">Uncharacterized protein</fullName>
    </submittedName>
</protein>
<organism evidence="1 2">
    <name type="scientific">Gluconobacter albidus</name>
    <dbReference type="NCBI Taxonomy" id="318683"/>
    <lineage>
        <taxon>Bacteria</taxon>
        <taxon>Pseudomonadati</taxon>
        <taxon>Pseudomonadota</taxon>
        <taxon>Alphaproteobacteria</taxon>
        <taxon>Acetobacterales</taxon>
        <taxon>Acetobacteraceae</taxon>
        <taxon>Gluconobacter</taxon>
    </lineage>
</organism>
<dbReference type="EMBL" id="LHZN01000135">
    <property type="protein sequence ID" value="KXV37656.1"/>
    <property type="molecule type" value="Genomic_DNA"/>
</dbReference>
<evidence type="ECO:0000313" key="2">
    <source>
        <dbReference type="Proteomes" id="UP000075682"/>
    </source>
</evidence>
<gene>
    <name evidence="1" type="ORF">AD941_09685</name>
</gene>
<dbReference type="AlphaFoldDB" id="A0AAW3QWM5"/>
<sequence length="68" mass="7679">MRARAAQGNTRFAVSISTEELFRGTDTDVKNVLEFIVSPNYLLGISFSFSQIKAELVEAWREILTLIN</sequence>
<name>A0AAW3QWM5_9PROT</name>
<proteinExistence type="predicted"/>
<accession>A0AAW3QWM5</accession>